<evidence type="ECO:0000256" key="1">
    <source>
        <dbReference type="ARBA" id="ARBA00010641"/>
    </source>
</evidence>
<dbReference type="SUPFAM" id="SSF88946">
    <property type="entry name" value="Sigma2 domain of RNA polymerase sigma factors"/>
    <property type="match status" value="1"/>
</dbReference>
<keyword evidence="2" id="KW-0805">Transcription regulation</keyword>
<dbReference type="InterPro" id="IPR013325">
    <property type="entry name" value="RNA_pol_sigma_r2"/>
</dbReference>
<keyword evidence="3" id="KW-0731">Sigma factor</keyword>
<dbReference type="InterPro" id="IPR039425">
    <property type="entry name" value="RNA_pol_sigma-70-like"/>
</dbReference>
<sequence>MSDNILDHIAALRSFARALCGGREEAEDLVQETLLRAIEYSSTYREGTNMRGWLCTIMRNRFYTNIKKRRRENTGAEDCASASASTPGTQEWHIQGCELSKALQDLPLHYREAVVIVLVMGESYIDASRLMECDIGTIKSRVNRGRNMLKAKLGEVG</sequence>
<evidence type="ECO:0000256" key="2">
    <source>
        <dbReference type="ARBA" id="ARBA00023015"/>
    </source>
</evidence>
<dbReference type="InterPro" id="IPR036388">
    <property type="entry name" value="WH-like_DNA-bd_sf"/>
</dbReference>
<dbReference type="PANTHER" id="PTHR43133">
    <property type="entry name" value="RNA POLYMERASE ECF-TYPE SIGMA FACTO"/>
    <property type="match status" value="1"/>
</dbReference>
<dbReference type="EMBL" id="CP024899">
    <property type="protein sequence ID" value="ATX67230.1"/>
    <property type="molecule type" value="Genomic_DNA"/>
</dbReference>
<dbReference type="RefSeq" id="WP_084635015.1">
    <property type="nucleotide sequence ID" value="NZ_CP024899.1"/>
</dbReference>
<dbReference type="InterPro" id="IPR013324">
    <property type="entry name" value="RNA_pol_sigma_r3/r4-like"/>
</dbReference>
<dbReference type="InterPro" id="IPR013249">
    <property type="entry name" value="RNA_pol_sigma70_r4_t2"/>
</dbReference>
<comment type="similarity">
    <text evidence="1">Belongs to the sigma-70 factor family. ECF subfamily.</text>
</comment>
<dbReference type="GO" id="GO:0003677">
    <property type="term" value="F:DNA binding"/>
    <property type="evidence" value="ECO:0007669"/>
    <property type="project" value="InterPro"/>
</dbReference>
<dbReference type="AlphaFoldDB" id="A0A2K8KL81"/>
<evidence type="ECO:0000256" key="4">
    <source>
        <dbReference type="ARBA" id="ARBA00023163"/>
    </source>
</evidence>
<protein>
    <submittedName>
        <fullName evidence="7">RNA polymerase subunit sigma</fullName>
    </submittedName>
</protein>
<evidence type="ECO:0000313" key="7">
    <source>
        <dbReference type="EMBL" id="ATX67230.1"/>
    </source>
</evidence>
<accession>A0A2K8KL81</accession>
<dbReference type="NCBIfam" id="TIGR02937">
    <property type="entry name" value="sigma70-ECF"/>
    <property type="match status" value="1"/>
</dbReference>
<evidence type="ECO:0000259" key="5">
    <source>
        <dbReference type="Pfam" id="PF04542"/>
    </source>
</evidence>
<dbReference type="Proteomes" id="UP000228948">
    <property type="component" value="Chromosome"/>
</dbReference>
<dbReference type="InterPro" id="IPR007627">
    <property type="entry name" value="RNA_pol_sigma70_r2"/>
</dbReference>
<proteinExistence type="inferred from homology"/>
<dbReference type="GO" id="GO:0016987">
    <property type="term" value="F:sigma factor activity"/>
    <property type="evidence" value="ECO:0007669"/>
    <property type="project" value="UniProtKB-KW"/>
</dbReference>
<keyword evidence="8" id="KW-1185">Reference proteome</keyword>
<dbReference type="GO" id="GO:0006352">
    <property type="term" value="P:DNA-templated transcription initiation"/>
    <property type="evidence" value="ECO:0007669"/>
    <property type="project" value="InterPro"/>
</dbReference>
<dbReference type="Pfam" id="PF08281">
    <property type="entry name" value="Sigma70_r4_2"/>
    <property type="match status" value="1"/>
</dbReference>
<dbReference type="SUPFAM" id="SSF88659">
    <property type="entry name" value="Sigma3 and sigma4 domains of RNA polymerase sigma factors"/>
    <property type="match status" value="1"/>
</dbReference>
<dbReference type="Gene3D" id="1.10.1740.10">
    <property type="match status" value="1"/>
</dbReference>
<dbReference type="InterPro" id="IPR014284">
    <property type="entry name" value="RNA_pol_sigma-70_dom"/>
</dbReference>
<dbReference type="PANTHER" id="PTHR43133:SF25">
    <property type="entry name" value="RNA POLYMERASE SIGMA FACTOR RFAY-RELATED"/>
    <property type="match status" value="1"/>
</dbReference>
<evidence type="ECO:0000256" key="3">
    <source>
        <dbReference type="ARBA" id="ARBA00023082"/>
    </source>
</evidence>
<evidence type="ECO:0000313" key="8">
    <source>
        <dbReference type="Proteomes" id="UP000228948"/>
    </source>
</evidence>
<feature type="domain" description="RNA polymerase sigma-70 region 2" evidence="5">
    <location>
        <begin position="8"/>
        <end position="71"/>
    </location>
</feature>
<evidence type="ECO:0000259" key="6">
    <source>
        <dbReference type="Pfam" id="PF08281"/>
    </source>
</evidence>
<dbReference type="STRING" id="441209.GCA_001870665_03106"/>
<dbReference type="Gene3D" id="1.10.10.10">
    <property type="entry name" value="Winged helix-like DNA-binding domain superfamily/Winged helix DNA-binding domain"/>
    <property type="match status" value="1"/>
</dbReference>
<keyword evidence="4" id="KW-0804">Transcription</keyword>
<organism evidence="7 8">
    <name type="scientific">Roseinatronobacter bogoriensis subsp. barguzinensis</name>
    <dbReference type="NCBI Taxonomy" id="441209"/>
    <lineage>
        <taxon>Bacteria</taxon>
        <taxon>Pseudomonadati</taxon>
        <taxon>Pseudomonadota</taxon>
        <taxon>Alphaproteobacteria</taxon>
        <taxon>Rhodobacterales</taxon>
        <taxon>Paracoccaceae</taxon>
        <taxon>Roseinatronobacter</taxon>
    </lineage>
</organism>
<feature type="domain" description="RNA polymerase sigma factor 70 region 4 type 2" evidence="6">
    <location>
        <begin position="99"/>
        <end position="148"/>
    </location>
</feature>
<name>A0A2K8KL81_9RHOB</name>
<dbReference type="Pfam" id="PF04542">
    <property type="entry name" value="Sigma70_r2"/>
    <property type="match status" value="1"/>
</dbReference>
<dbReference type="OrthoDB" id="9803470at2"/>
<gene>
    <name evidence="7" type="ORF">BG454_16600</name>
</gene>
<dbReference type="KEGG" id="rbg:BG454_16600"/>
<reference evidence="7 8" key="1">
    <citation type="submission" date="2017-11" db="EMBL/GenBank/DDBJ databases">
        <title>Revised Sequence and Annotation of the Rhodobaca barguzinensis strain alga05 Genome.</title>
        <authorList>
            <person name="Kopejtka K."/>
            <person name="Tomasch J.M."/>
            <person name="Bunk B."/>
            <person name="Koblizek M."/>
        </authorList>
    </citation>
    <scope>NUCLEOTIDE SEQUENCE [LARGE SCALE GENOMIC DNA]</scope>
    <source>
        <strain evidence="8">alga05</strain>
    </source>
</reference>